<keyword evidence="2 4" id="KW-0732">Signal</keyword>
<organism evidence="5 6">
    <name type="scientific">Glonium stellatum</name>
    <dbReference type="NCBI Taxonomy" id="574774"/>
    <lineage>
        <taxon>Eukaryota</taxon>
        <taxon>Fungi</taxon>
        <taxon>Dikarya</taxon>
        <taxon>Ascomycota</taxon>
        <taxon>Pezizomycotina</taxon>
        <taxon>Dothideomycetes</taxon>
        <taxon>Pleosporomycetidae</taxon>
        <taxon>Gloniales</taxon>
        <taxon>Gloniaceae</taxon>
        <taxon>Glonium</taxon>
    </lineage>
</organism>
<dbReference type="SUPFAM" id="SSF53474">
    <property type="entry name" value="alpha/beta-Hydrolases"/>
    <property type="match status" value="2"/>
</dbReference>
<dbReference type="PANTHER" id="PTHR43037:SF5">
    <property type="entry name" value="FERULOYL ESTERASE"/>
    <property type="match status" value="1"/>
</dbReference>
<keyword evidence="4" id="KW-0624">Polysaccharide degradation</keyword>
<dbReference type="GO" id="GO:0045493">
    <property type="term" value="P:xylan catabolic process"/>
    <property type="evidence" value="ECO:0007669"/>
    <property type="project" value="UniProtKB-UniRule"/>
</dbReference>
<evidence type="ECO:0000256" key="1">
    <source>
        <dbReference type="ARBA" id="ARBA00022487"/>
    </source>
</evidence>
<evidence type="ECO:0000256" key="4">
    <source>
        <dbReference type="RuleBase" id="RU367147"/>
    </source>
</evidence>
<dbReference type="AlphaFoldDB" id="A0A8E2F2E7"/>
<comment type="similarity">
    <text evidence="4">Belongs to the carbohydrate esterase 1 (CE1) family.</text>
</comment>
<dbReference type="InterPro" id="IPR050955">
    <property type="entry name" value="Plant_Biomass_Hydrol_Est"/>
</dbReference>
<gene>
    <name evidence="5" type="ORF">AOQ84DRAFT_23529</name>
</gene>
<dbReference type="Proteomes" id="UP000250140">
    <property type="component" value="Unassembled WGS sequence"/>
</dbReference>
<evidence type="ECO:0000313" key="5">
    <source>
        <dbReference type="EMBL" id="OCL09340.1"/>
    </source>
</evidence>
<keyword evidence="3 4" id="KW-0378">Hydrolase</keyword>
<keyword evidence="4" id="KW-0964">Secreted</keyword>
<dbReference type="OrthoDB" id="2425929at2759"/>
<dbReference type="EMBL" id="KV749464">
    <property type="protein sequence ID" value="OCL09340.1"/>
    <property type="molecule type" value="Genomic_DNA"/>
</dbReference>
<evidence type="ECO:0000256" key="3">
    <source>
        <dbReference type="ARBA" id="ARBA00022801"/>
    </source>
</evidence>
<dbReference type="Gene3D" id="3.40.50.1820">
    <property type="entry name" value="alpha/beta hydrolase"/>
    <property type="match status" value="1"/>
</dbReference>
<keyword evidence="6" id="KW-1185">Reference proteome</keyword>
<dbReference type="PANTHER" id="PTHR43037">
    <property type="entry name" value="UNNAMED PRODUCT-RELATED"/>
    <property type="match status" value="1"/>
</dbReference>
<name>A0A8E2F2E7_9PEZI</name>
<sequence>MLPSLDLAHALTALLLYLPIAASAASLQPVTGFGTNPTNVGMYIYVPDKLASRPPILVVPHACHGKAQDAYTGNQYATLANTYGFIVIYPDSPNTADKCWDVSSPESLSHDGGGDAQGIVSMVKYALSKYNGDANRVFVTGTSSGAMMTNVLCGSYPDVFAAGAGFAGVAFGCFAGNGYDVWSDACAKGNIVKTGAEWAALVTAAYPGYSGFRPKMQVFHGTADTTLYPQNLQEEIKQWTTVLGLSVTASSMTNNTPVAGWTRYKYGSTFEAYSAQGVPHNIPTQESTVMAWFDLTCTSGSCYSRPSNGSSESAGGPMQSGATTLSTIVTTAMGSLTAAGSRNTADATLYG</sequence>
<reference evidence="5 6" key="1">
    <citation type="journal article" date="2016" name="Nat. Commun.">
        <title>Ectomycorrhizal ecology is imprinted in the genome of the dominant symbiotic fungus Cenococcum geophilum.</title>
        <authorList>
            <consortium name="DOE Joint Genome Institute"/>
            <person name="Peter M."/>
            <person name="Kohler A."/>
            <person name="Ohm R.A."/>
            <person name="Kuo A."/>
            <person name="Krutzmann J."/>
            <person name="Morin E."/>
            <person name="Arend M."/>
            <person name="Barry K.W."/>
            <person name="Binder M."/>
            <person name="Choi C."/>
            <person name="Clum A."/>
            <person name="Copeland A."/>
            <person name="Grisel N."/>
            <person name="Haridas S."/>
            <person name="Kipfer T."/>
            <person name="LaButti K."/>
            <person name="Lindquist E."/>
            <person name="Lipzen A."/>
            <person name="Maire R."/>
            <person name="Meier B."/>
            <person name="Mihaltcheva S."/>
            <person name="Molinier V."/>
            <person name="Murat C."/>
            <person name="Poggeler S."/>
            <person name="Quandt C.A."/>
            <person name="Sperisen C."/>
            <person name="Tritt A."/>
            <person name="Tisserant E."/>
            <person name="Crous P.W."/>
            <person name="Henrissat B."/>
            <person name="Nehls U."/>
            <person name="Egli S."/>
            <person name="Spatafora J.W."/>
            <person name="Grigoriev I.V."/>
            <person name="Martin F.M."/>
        </authorList>
    </citation>
    <scope>NUCLEOTIDE SEQUENCE [LARGE SCALE GENOMIC DNA]</scope>
    <source>
        <strain evidence="5 6">CBS 207.34</strain>
    </source>
</reference>
<keyword evidence="4" id="KW-0119">Carbohydrate metabolism</keyword>
<feature type="chain" id="PRO_5034768979" description="Carboxylic ester hydrolase" evidence="4">
    <location>
        <begin position="25"/>
        <end position="351"/>
    </location>
</feature>
<comment type="function">
    <text evidence="4">Esterase involved in the hydrolysis of xylan, a major structural heterogeneous polysaccharide found in plant biomass representing the second most abundant polysaccharide in the biosphere, after cellulose.</text>
</comment>
<comment type="subcellular location">
    <subcellularLocation>
        <location evidence="4">Secreted</location>
    </subcellularLocation>
</comment>
<dbReference type="InterPro" id="IPR010126">
    <property type="entry name" value="Esterase_phb"/>
</dbReference>
<dbReference type="NCBIfam" id="TIGR01840">
    <property type="entry name" value="esterase_phb"/>
    <property type="match status" value="1"/>
</dbReference>
<dbReference type="Pfam" id="PF10503">
    <property type="entry name" value="Esterase_PHB"/>
    <property type="match status" value="1"/>
</dbReference>
<feature type="signal peptide" evidence="4">
    <location>
        <begin position="1"/>
        <end position="24"/>
    </location>
</feature>
<keyword evidence="1 4" id="KW-0719">Serine esterase</keyword>
<dbReference type="GO" id="GO:0005576">
    <property type="term" value="C:extracellular region"/>
    <property type="evidence" value="ECO:0007669"/>
    <property type="project" value="UniProtKB-SubCell"/>
</dbReference>
<dbReference type="GO" id="GO:0052689">
    <property type="term" value="F:carboxylic ester hydrolase activity"/>
    <property type="evidence" value="ECO:0007669"/>
    <property type="project" value="UniProtKB-KW"/>
</dbReference>
<dbReference type="EC" id="3.1.1.-" evidence="4"/>
<proteinExistence type="inferred from homology"/>
<protein>
    <recommendedName>
        <fullName evidence="4">Carboxylic ester hydrolase</fullName>
        <ecNumber evidence="4">3.1.1.-</ecNumber>
    </recommendedName>
</protein>
<evidence type="ECO:0000313" key="6">
    <source>
        <dbReference type="Proteomes" id="UP000250140"/>
    </source>
</evidence>
<dbReference type="InterPro" id="IPR029058">
    <property type="entry name" value="AB_hydrolase_fold"/>
</dbReference>
<accession>A0A8E2F2E7</accession>
<evidence type="ECO:0000256" key="2">
    <source>
        <dbReference type="ARBA" id="ARBA00022729"/>
    </source>
</evidence>